<keyword evidence="3" id="KW-1185">Reference proteome</keyword>
<protein>
    <submittedName>
        <fullName evidence="2">Uncharacterized protein</fullName>
    </submittedName>
</protein>
<dbReference type="EMBL" id="VTPC01025391">
    <property type="protein sequence ID" value="KAF2891690.1"/>
    <property type="molecule type" value="Genomic_DNA"/>
</dbReference>
<dbReference type="AlphaFoldDB" id="A0A8K0G4T5"/>
<feature type="compositionally biased region" description="Basic and acidic residues" evidence="1">
    <location>
        <begin position="31"/>
        <end position="48"/>
    </location>
</feature>
<name>A0A8K0G4T5_IGNLU</name>
<sequence>MSYEAEQNRLLRLLREVEEEEDPIDEESDPKEDNVAKRTEETDTKQEGNSEEEFAERLVKVPCMTAFLGKDRRITWNKHNIPNKKLGLENAILLRRYLALDLVLKM</sequence>
<accession>A0A8K0G4T5</accession>
<gene>
    <name evidence="2" type="ORF">ILUMI_14483</name>
</gene>
<evidence type="ECO:0000313" key="3">
    <source>
        <dbReference type="Proteomes" id="UP000801492"/>
    </source>
</evidence>
<feature type="region of interest" description="Disordered" evidence="1">
    <location>
        <begin position="14"/>
        <end position="54"/>
    </location>
</feature>
<evidence type="ECO:0000313" key="2">
    <source>
        <dbReference type="EMBL" id="KAF2891690.1"/>
    </source>
</evidence>
<evidence type="ECO:0000256" key="1">
    <source>
        <dbReference type="SAM" id="MobiDB-lite"/>
    </source>
</evidence>
<proteinExistence type="predicted"/>
<organism evidence="2 3">
    <name type="scientific">Ignelater luminosus</name>
    <name type="common">Cucubano</name>
    <name type="synonym">Pyrophorus luminosus</name>
    <dbReference type="NCBI Taxonomy" id="2038154"/>
    <lineage>
        <taxon>Eukaryota</taxon>
        <taxon>Metazoa</taxon>
        <taxon>Ecdysozoa</taxon>
        <taxon>Arthropoda</taxon>
        <taxon>Hexapoda</taxon>
        <taxon>Insecta</taxon>
        <taxon>Pterygota</taxon>
        <taxon>Neoptera</taxon>
        <taxon>Endopterygota</taxon>
        <taxon>Coleoptera</taxon>
        <taxon>Polyphaga</taxon>
        <taxon>Elateriformia</taxon>
        <taxon>Elateroidea</taxon>
        <taxon>Elateridae</taxon>
        <taxon>Agrypninae</taxon>
        <taxon>Pyrophorini</taxon>
        <taxon>Ignelater</taxon>
    </lineage>
</organism>
<feature type="compositionally biased region" description="Acidic residues" evidence="1">
    <location>
        <begin position="17"/>
        <end position="30"/>
    </location>
</feature>
<reference evidence="2" key="1">
    <citation type="submission" date="2019-08" db="EMBL/GenBank/DDBJ databases">
        <title>The genome of the North American firefly Photinus pyralis.</title>
        <authorList>
            <consortium name="Photinus pyralis genome working group"/>
            <person name="Fallon T.R."/>
            <person name="Sander Lower S.E."/>
            <person name="Weng J.-K."/>
        </authorList>
    </citation>
    <scope>NUCLEOTIDE SEQUENCE</scope>
    <source>
        <strain evidence="2">TRF0915ILg1</strain>
        <tissue evidence="2">Whole body</tissue>
    </source>
</reference>
<dbReference type="Proteomes" id="UP000801492">
    <property type="component" value="Unassembled WGS sequence"/>
</dbReference>
<comment type="caution">
    <text evidence="2">The sequence shown here is derived from an EMBL/GenBank/DDBJ whole genome shotgun (WGS) entry which is preliminary data.</text>
</comment>